<dbReference type="Proteomes" id="UP000503018">
    <property type="component" value="Chromosome"/>
</dbReference>
<dbReference type="KEGG" id="slan:GV829_09120"/>
<feature type="domain" description="HTH luxR-type" evidence="1">
    <location>
        <begin position="304"/>
        <end position="361"/>
    </location>
</feature>
<proteinExistence type="predicted"/>
<dbReference type="SUPFAM" id="SSF46894">
    <property type="entry name" value="C-terminal effector domain of the bipartite response regulators"/>
    <property type="match status" value="1"/>
</dbReference>
<dbReference type="GO" id="GO:0006355">
    <property type="term" value="P:regulation of DNA-templated transcription"/>
    <property type="evidence" value="ECO:0007669"/>
    <property type="project" value="InterPro"/>
</dbReference>
<gene>
    <name evidence="2" type="ORF">GV829_09120</name>
</gene>
<dbReference type="InterPro" id="IPR016032">
    <property type="entry name" value="Sig_transdc_resp-reg_C-effctor"/>
</dbReference>
<dbReference type="Gene3D" id="1.10.10.10">
    <property type="entry name" value="Winged helix-like DNA-binding domain superfamily/Winged helix DNA-binding domain"/>
    <property type="match status" value="1"/>
</dbReference>
<dbReference type="InterPro" id="IPR036388">
    <property type="entry name" value="WH-like_DNA-bd_sf"/>
</dbReference>
<dbReference type="SMART" id="SM00421">
    <property type="entry name" value="HTH_LUXR"/>
    <property type="match status" value="1"/>
</dbReference>
<evidence type="ECO:0000313" key="3">
    <source>
        <dbReference type="Proteomes" id="UP000503018"/>
    </source>
</evidence>
<dbReference type="RefSeq" id="WP_169946009.1">
    <property type="nucleotide sequence ID" value="NZ_CP053015.1"/>
</dbReference>
<dbReference type="EMBL" id="CP053015">
    <property type="protein sequence ID" value="QJQ32594.1"/>
    <property type="molecule type" value="Genomic_DNA"/>
</dbReference>
<name>A0A6M4AU93_9SPHN</name>
<evidence type="ECO:0000313" key="2">
    <source>
        <dbReference type="EMBL" id="QJQ32594.1"/>
    </source>
</evidence>
<evidence type="ECO:0000259" key="1">
    <source>
        <dbReference type="SMART" id="SM00421"/>
    </source>
</evidence>
<organism evidence="2 3">
    <name type="scientific">Sphingomonas lacunae</name>
    <dbReference type="NCBI Taxonomy" id="2698828"/>
    <lineage>
        <taxon>Bacteria</taxon>
        <taxon>Pseudomonadati</taxon>
        <taxon>Pseudomonadota</taxon>
        <taxon>Alphaproteobacteria</taxon>
        <taxon>Sphingomonadales</taxon>
        <taxon>Sphingomonadaceae</taxon>
        <taxon>Sphingomonas</taxon>
    </lineage>
</organism>
<sequence length="369" mass="39850">MAFQPTDQRELILPLLAGIYETPPWHSFMTNLVARTHARRAFLLTRAADAPTDQGLVIRSFAAPRANADAPLDYRRISGLDLLPLDQLRPGRVYSLEEMLDFSDAALLAHQRSVLVASGVRYGRWVHISAGVADAWIILTREREDFSAAAVALLSSMTSHFAAALLAQAKLSEQRLQAAMAHQALARLGIGQLAFDRTGRVLLADPQAEAMLTIIDDGSGRLGRRLHLLPEASRQFAEACAEVADADSGSAAVVPLDPLGEAWLLLHKANLPDVQTIALPAVIGIVRRPVEINDRFAKPVISSLYGLSEREAALACGMANGGTITDTGADLRLTKETSRNYSKRIYGKTGTSSQADLVRKLLIGLPPLA</sequence>
<dbReference type="GO" id="GO:0003677">
    <property type="term" value="F:DNA binding"/>
    <property type="evidence" value="ECO:0007669"/>
    <property type="project" value="InterPro"/>
</dbReference>
<protein>
    <submittedName>
        <fullName evidence="2">LuxR family transcriptional regulator</fullName>
    </submittedName>
</protein>
<keyword evidence="3" id="KW-1185">Reference proteome</keyword>
<dbReference type="AlphaFoldDB" id="A0A6M4AU93"/>
<dbReference type="InterPro" id="IPR000792">
    <property type="entry name" value="Tscrpt_reg_LuxR_C"/>
</dbReference>
<reference evidence="2 3" key="1">
    <citation type="submission" date="2020-01" db="EMBL/GenBank/DDBJ databases">
        <title>Sphingomonas sp. strain CSW-10.</title>
        <authorList>
            <person name="Chen W.-M."/>
        </authorList>
    </citation>
    <scope>NUCLEOTIDE SEQUENCE [LARGE SCALE GENOMIC DNA]</scope>
    <source>
        <strain evidence="2 3">CSW-10</strain>
    </source>
</reference>
<accession>A0A6M4AU93</accession>